<evidence type="ECO:0008006" key="4">
    <source>
        <dbReference type="Google" id="ProtNLM"/>
    </source>
</evidence>
<protein>
    <recommendedName>
        <fullName evidence="4">Glycosyltransferase RgtA/B/C/D-like domain-containing protein</fullName>
    </recommendedName>
</protein>
<keyword evidence="1" id="KW-0812">Transmembrane</keyword>
<feature type="transmembrane region" description="Helical" evidence="1">
    <location>
        <begin position="97"/>
        <end position="116"/>
    </location>
</feature>
<dbReference type="OrthoDB" id="2349131at2"/>
<sequence length="597" mass="66786">MSPFSLPSKPLHLALLGLLLFLLPFAILRERSYVTIDDNLDTEISIPYLLTRYHVALDYRPTAVVPPVMNGLPRNAMRSGLSVTVAVFALLEPLPAYLVHQALVRVLALLGMYALLRAHFLKRDNDKALAAGLALAWAVLPVYSMYGMSVLGQPWLLLAFLNLRQGRSRWTDWALIAGFPLWSFFVFVGPFVLVALAGLLLWDWQQGRGISKRVLLGMALLTILYLVVEYPLLYSLLIAKQFVPHRVEFDLGKLGPQTLAAQLKSAFLYFVTGHYHASRFFRGAAVLAVGAAFLLTPAAKRRAVLRQVLPLLVALAVVALFCGFAQQITDSLQRVIPPLRTFNLSRFHFLTPLLWFVVLVLSLRWLTSRKLQAAFIALQLLIGLGMNAEWLNNLRELAGRPLPDEPNYQAYVAPSLFADIQRYTMENAGPPALYRVACLGFPPSVAQLNSFYTLDSYQNNYPLAYKHEFRPLIAGELAKNAALRTYFDDWGNRCYLFSAELGRNFRVSARQHQQVQDWAFDAAAFQRLGGRYVLSAVQLQAPARSGLQLRGVFSARTAYWRVYLYEVVPSSSPKPGAAVGQKLPEISKFGLLVCKNG</sequence>
<gene>
    <name evidence="2" type="ORF">FHG12_19920</name>
</gene>
<name>A0A5B8A695_9BACT</name>
<dbReference type="AlphaFoldDB" id="A0A5B8A695"/>
<organism evidence="2 3">
    <name type="scientific">Hymenobacter jejuensis</name>
    <dbReference type="NCBI Taxonomy" id="2502781"/>
    <lineage>
        <taxon>Bacteria</taxon>
        <taxon>Pseudomonadati</taxon>
        <taxon>Bacteroidota</taxon>
        <taxon>Cytophagia</taxon>
        <taxon>Cytophagales</taxon>
        <taxon>Hymenobacteraceae</taxon>
        <taxon>Hymenobacter</taxon>
    </lineage>
</organism>
<feature type="transmembrane region" description="Helical" evidence="1">
    <location>
        <begin position="349"/>
        <end position="366"/>
    </location>
</feature>
<dbReference type="EMBL" id="CP040896">
    <property type="protein sequence ID" value="QDA62225.1"/>
    <property type="molecule type" value="Genomic_DNA"/>
</dbReference>
<reference evidence="2 3" key="1">
    <citation type="submission" date="2019-06" db="EMBL/GenBank/DDBJ databases">
        <authorList>
            <person name="Srinivasan S."/>
        </authorList>
    </citation>
    <scope>NUCLEOTIDE SEQUENCE [LARGE SCALE GENOMIC DNA]</scope>
    <source>
        <strain evidence="2 3">17J68-5</strain>
    </source>
</reference>
<dbReference type="InterPro" id="IPR046107">
    <property type="entry name" value="DUF6044"/>
</dbReference>
<dbReference type="Proteomes" id="UP000305398">
    <property type="component" value="Chromosome"/>
</dbReference>
<dbReference type="RefSeq" id="WP_139517456.1">
    <property type="nucleotide sequence ID" value="NZ_CP040896.1"/>
</dbReference>
<feature type="transmembrane region" description="Helical" evidence="1">
    <location>
        <begin position="308"/>
        <end position="329"/>
    </location>
</feature>
<feature type="transmembrane region" description="Helical" evidence="1">
    <location>
        <begin position="373"/>
        <end position="391"/>
    </location>
</feature>
<keyword evidence="1" id="KW-0472">Membrane</keyword>
<keyword evidence="3" id="KW-1185">Reference proteome</keyword>
<keyword evidence="1" id="KW-1133">Transmembrane helix</keyword>
<dbReference type="KEGG" id="hyj:FHG12_19920"/>
<accession>A0A5B8A695</accession>
<feature type="transmembrane region" description="Helical" evidence="1">
    <location>
        <begin position="214"/>
        <end position="237"/>
    </location>
</feature>
<feature type="transmembrane region" description="Helical" evidence="1">
    <location>
        <begin position="181"/>
        <end position="202"/>
    </location>
</feature>
<feature type="transmembrane region" description="Helical" evidence="1">
    <location>
        <begin position="280"/>
        <end position="296"/>
    </location>
</feature>
<proteinExistence type="predicted"/>
<evidence type="ECO:0000256" key="1">
    <source>
        <dbReference type="SAM" id="Phobius"/>
    </source>
</evidence>
<evidence type="ECO:0000313" key="2">
    <source>
        <dbReference type="EMBL" id="QDA62225.1"/>
    </source>
</evidence>
<dbReference type="Pfam" id="PF19510">
    <property type="entry name" value="DUF6044"/>
    <property type="match status" value="1"/>
</dbReference>
<feature type="transmembrane region" description="Helical" evidence="1">
    <location>
        <begin position="128"/>
        <end position="161"/>
    </location>
</feature>
<evidence type="ECO:0000313" key="3">
    <source>
        <dbReference type="Proteomes" id="UP000305398"/>
    </source>
</evidence>